<dbReference type="EMBL" id="MTQA01000057">
    <property type="protein sequence ID" value="PNP82379.1"/>
    <property type="molecule type" value="Genomic_DNA"/>
</dbReference>
<dbReference type="AlphaFoldDB" id="A0A2K0WJC2"/>
<gene>
    <name evidence="1" type="ORF">FNYG_04088</name>
</gene>
<organism evidence="1 2">
    <name type="scientific">Gibberella nygamai</name>
    <name type="common">Bean root rot disease fungus</name>
    <name type="synonym">Fusarium nygamai</name>
    <dbReference type="NCBI Taxonomy" id="42673"/>
    <lineage>
        <taxon>Eukaryota</taxon>
        <taxon>Fungi</taxon>
        <taxon>Dikarya</taxon>
        <taxon>Ascomycota</taxon>
        <taxon>Pezizomycotina</taxon>
        <taxon>Sordariomycetes</taxon>
        <taxon>Hypocreomycetidae</taxon>
        <taxon>Hypocreales</taxon>
        <taxon>Nectriaceae</taxon>
        <taxon>Fusarium</taxon>
        <taxon>Fusarium fujikuroi species complex</taxon>
    </lineage>
</organism>
<reference evidence="1 2" key="1">
    <citation type="submission" date="2017-06" db="EMBL/GenBank/DDBJ databases">
        <title>Genome of Fusarium nygamai isolate CS10214.</title>
        <authorList>
            <person name="Gardiner D.M."/>
            <person name="Obanor F."/>
            <person name="Kazan K."/>
        </authorList>
    </citation>
    <scope>NUCLEOTIDE SEQUENCE [LARGE SCALE GENOMIC DNA]</scope>
    <source>
        <strain evidence="1 2">CS10214</strain>
    </source>
</reference>
<name>A0A2K0WJC2_GIBNY</name>
<accession>A0A2K0WJC2</accession>
<proteinExistence type="predicted"/>
<dbReference type="Proteomes" id="UP000236664">
    <property type="component" value="Unassembled WGS sequence"/>
</dbReference>
<evidence type="ECO:0000313" key="2">
    <source>
        <dbReference type="Proteomes" id="UP000236664"/>
    </source>
</evidence>
<sequence length="79" mass="8536">MEKPAAQKPLELRPIDCAYGASSSSRCLSCNIGGGDCDMVHELLTGNASDVHKLTQHVQMLLDFENDDPAGEEAMIMID</sequence>
<keyword evidence="2" id="KW-1185">Reference proteome</keyword>
<protein>
    <submittedName>
        <fullName evidence="1">Uncharacterized protein</fullName>
    </submittedName>
</protein>
<comment type="caution">
    <text evidence="1">The sequence shown here is derived from an EMBL/GenBank/DDBJ whole genome shotgun (WGS) entry which is preliminary data.</text>
</comment>
<evidence type="ECO:0000313" key="1">
    <source>
        <dbReference type="EMBL" id="PNP82379.1"/>
    </source>
</evidence>